<feature type="compositionally biased region" description="Basic and acidic residues" evidence="2">
    <location>
        <begin position="105"/>
        <end position="119"/>
    </location>
</feature>
<feature type="region of interest" description="Disordered" evidence="2">
    <location>
        <begin position="1011"/>
        <end position="1086"/>
    </location>
</feature>
<feature type="region of interest" description="Disordered" evidence="2">
    <location>
        <begin position="1"/>
        <end position="71"/>
    </location>
</feature>
<proteinExistence type="predicted"/>
<keyword evidence="1" id="KW-0597">Phosphoprotein</keyword>
<feature type="compositionally biased region" description="Polar residues" evidence="2">
    <location>
        <begin position="662"/>
        <end position="680"/>
    </location>
</feature>
<feature type="region of interest" description="Disordered" evidence="2">
    <location>
        <begin position="355"/>
        <end position="403"/>
    </location>
</feature>
<dbReference type="EMBL" id="JAGXEW010000021">
    <property type="protein sequence ID" value="KAK1160025.1"/>
    <property type="molecule type" value="Genomic_DNA"/>
</dbReference>
<evidence type="ECO:0000313" key="4">
    <source>
        <dbReference type="EMBL" id="KAK1160025.1"/>
    </source>
</evidence>
<feature type="compositionally biased region" description="Basic and acidic residues" evidence="2">
    <location>
        <begin position="581"/>
        <end position="597"/>
    </location>
</feature>
<feature type="compositionally biased region" description="Basic and acidic residues" evidence="2">
    <location>
        <begin position="355"/>
        <end position="376"/>
    </location>
</feature>
<dbReference type="InterPro" id="IPR028149">
    <property type="entry name" value="Tantalus-like"/>
</dbReference>
<feature type="region of interest" description="Disordered" evidence="2">
    <location>
        <begin position="822"/>
        <end position="952"/>
    </location>
</feature>
<dbReference type="InterPro" id="IPR026320">
    <property type="entry name" value="PRR14"/>
</dbReference>
<feature type="compositionally biased region" description="Basic and acidic residues" evidence="2">
    <location>
        <begin position="28"/>
        <end position="38"/>
    </location>
</feature>
<feature type="region of interest" description="Disordered" evidence="2">
    <location>
        <begin position="765"/>
        <end position="789"/>
    </location>
</feature>
<accession>A0AAD8CZZ7</accession>
<feature type="compositionally biased region" description="Polar residues" evidence="2">
    <location>
        <begin position="1014"/>
        <end position="1038"/>
    </location>
</feature>
<keyword evidence="5" id="KW-1185">Reference proteome</keyword>
<feature type="compositionally biased region" description="Basic and acidic residues" evidence="2">
    <location>
        <begin position="560"/>
        <end position="572"/>
    </location>
</feature>
<feature type="region of interest" description="Disordered" evidence="2">
    <location>
        <begin position="168"/>
        <end position="199"/>
    </location>
</feature>
<reference evidence="4" key="1">
    <citation type="submission" date="2022-02" db="EMBL/GenBank/DDBJ databases">
        <title>Atlantic sturgeon de novo genome assembly.</title>
        <authorList>
            <person name="Stock M."/>
            <person name="Klopp C."/>
            <person name="Guiguen Y."/>
            <person name="Cabau C."/>
            <person name="Parinello H."/>
            <person name="Santidrian Yebra-Pimentel E."/>
            <person name="Kuhl H."/>
            <person name="Dirks R.P."/>
            <person name="Guessner J."/>
            <person name="Wuertz S."/>
            <person name="Du K."/>
            <person name="Schartl M."/>
        </authorList>
    </citation>
    <scope>NUCLEOTIDE SEQUENCE</scope>
    <source>
        <strain evidence="4">STURGEONOMICS-FGT-2020</strain>
        <tissue evidence="4">Whole blood</tissue>
    </source>
</reference>
<dbReference type="Pfam" id="PF15386">
    <property type="entry name" value="Tantalus"/>
    <property type="match status" value="1"/>
</dbReference>
<feature type="region of interest" description="Disordered" evidence="2">
    <location>
        <begin position="718"/>
        <end position="746"/>
    </location>
</feature>
<feature type="compositionally biased region" description="Low complexity" evidence="2">
    <location>
        <begin position="721"/>
        <end position="732"/>
    </location>
</feature>
<feature type="compositionally biased region" description="Basic and acidic residues" evidence="2">
    <location>
        <begin position="844"/>
        <end position="880"/>
    </location>
</feature>
<feature type="region of interest" description="Disordered" evidence="2">
    <location>
        <begin position="229"/>
        <end position="278"/>
    </location>
</feature>
<dbReference type="PANTHER" id="PTHR14522">
    <property type="entry name" value="EMO2-RELATED"/>
    <property type="match status" value="1"/>
</dbReference>
<name>A0AAD8CZZ7_ACIOX</name>
<dbReference type="Proteomes" id="UP001230051">
    <property type="component" value="Unassembled WGS sequence"/>
</dbReference>
<feature type="compositionally biased region" description="Polar residues" evidence="2">
    <location>
        <begin position="1"/>
        <end position="15"/>
    </location>
</feature>
<evidence type="ECO:0000256" key="1">
    <source>
        <dbReference type="ARBA" id="ARBA00022553"/>
    </source>
</evidence>
<feature type="compositionally biased region" description="Basic and acidic residues" evidence="2">
    <location>
        <begin position="1068"/>
        <end position="1081"/>
    </location>
</feature>
<feature type="compositionally biased region" description="Polar residues" evidence="2">
    <location>
        <begin position="249"/>
        <end position="258"/>
    </location>
</feature>
<comment type="caution">
    <text evidence="4">The sequence shown here is derived from an EMBL/GenBank/DDBJ whole genome shotgun (WGS) entry which is preliminary data.</text>
</comment>
<feature type="region of interest" description="Disordered" evidence="2">
    <location>
        <begin position="552"/>
        <end position="684"/>
    </location>
</feature>
<feature type="domain" description="Tantalus-like" evidence="3">
    <location>
        <begin position="1657"/>
        <end position="1714"/>
    </location>
</feature>
<evidence type="ECO:0000259" key="3">
    <source>
        <dbReference type="Pfam" id="PF15386"/>
    </source>
</evidence>
<feature type="compositionally biased region" description="Low complexity" evidence="2">
    <location>
        <begin position="598"/>
        <end position="611"/>
    </location>
</feature>
<sequence>MMLSTVTADVESSQRLALGSDSPALSDLPRDVYAELQHRAAPLTPDRPAGAAGGVESSLPEPQGCFEGALASSPALKCEVSQDETGEMHAEVNCKEELGSVETGEGNREGGVRTDRRAEPPLSPMQGDGVDPAQANEITVTECSAAEKARPIDLEADITDMDVDAGGAEGLETSAAGTCGRELTESESSCSPIKKSEVPEAKNKTGLVTADSNDAVSAAAWALEVVSMETEQVETKTQNSPCISDGNEEPNTNNNSADNHPCRGSAHEAGEPLPCGNRLEKKLSQAELKDVSVAKVESSGQNVEAAQSTGVGQDLMDNHWVHPRFDELAPYIRPHDEDEILGVCAENEVVLGVDRSRSEQKDAEDSVRGEGEERLPAELSPESQSEVISEAEPAAGLPGEGRGVPVLTRSEVDQAERAVPCECVTRTLEGGSAKGSTPCSAGLGSPAHVHCGSDRSYCSQCNRNIEVPADCKIASSVPAKHLNKSGCCPLGDNVPARAPSKTTRGQSVTPQACDALETESQGAAQPPESDFSVRLSGEEDPVELLQDETDLSRQAAHGEALTEKQCDTRLENNEATSVAKQKSEDALHPEDKPEQRASSEAAADVGAMASADRTGSTGALGERDPDRGTESGGDGVKLGVSECRTDRGSQLNSVDEKDTLGTPESSIGNPSALENKSATDITPHGAGAAAVADGAAVNSLCGTLEQETPSSLIDVERPLTESESGQVSGSVEIPPQPREGCKTAAVSDGTTESVCRAVDVESGVRSTSNDKDKSVKETEGIETSWQPSEDCRLPCEGELFCSETSQSQGSCKAIPNCHAEESEIHEDPVDPATPLQTGCDVSGDGERSSAESSEPRENRLDPSGHFRTGCDDEATPEKQPWEGAEEDAERPRASDEELDCTEGRSDSQGKNLTSKDKVEASAEGGAALKNSLVIKQQPADPKTVSSELDDRSEEIAEVPLERMEHQPAVCNKSTSPLHAASSVACSQSNQALLERELYDKLVEETILSEREGTTECTLQDPSAPHTSECCNQKHSSPTEIDDSSKTSSCDPPCTSHTHSVPVEPGKAPAEKRAAVEGEFGKPPRKKRVVELRKQPGRGCKAGTKVPEPLQDLRRMRDSNAQVFIRTQVANIAELDHGTSEAMNHAVHSGAVLNANLPKEERVFPSLRNGTSKPHKPRLNMLRSVKCQKNIQEPLLLKLSNVASSLVPVRSPQKLRPFYRSSKALPYRLERGLKAGAADVSVCMKTKLKPYWYNSFCSRLPHLKGHSLKNVTFQSLALSCNADLSKISLYRTDRLKPLVTFTTPVFPVSFHVRLGSMSSLPSGDDDDVEKSCSSILMLHEASIQPPSSSSSSLSSEWTCSSFSPDVSAGYRSVVQNTTLTGFSGEFHPVVFTCSGSSEPRCRRCSFSECQELVCRTASSSSSPFSRFGLHTVLALSSPACYRVWTRRRCLSSRVPAVQKRFLSQFEEGLKVSSSTLKENLFPSLHYSLGRIVAAWSSRGPAACLPDFTTFSCLDTDHSYARQLLQSFVASSFAEDCADAGVANESDLNQPDCTLQREPCLVPLSPVSDRPVLDQTAAQIRPKSLMAWSSLPAASCMECRASDSAQRSAALPEILGVSYPEMKEQSVLEKSLVSEPGQRTKRVSQIRIRKTVPKPDNNLTPMGLPKPKRLKKKEFSLEEIYTNKNYKSPPSNRSLETIFEEPKEKNGALVCIGQQKRKRVLEFQDFTVPRKRRARTGVKLKSSRTRGRKAAKQGCGELDVLLIEKLSALEHFFKTEHITI</sequence>
<feature type="region of interest" description="Disordered" evidence="2">
    <location>
        <begin position="96"/>
        <end position="133"/>
    </location>
</feature>
<gene>
    <name evidence="4" type="ORF">AOXY_G21520</name>
</gene>
<feature type="compositionally biased region" description="Basic and acidic residues" evidence="2">
    <location>
        <begin position="768"/>
        <end position="779"/>
    </location>
</feature>
<organism evidence="4 5">
    <name type="scientific">Acipenser oxyrinchus oxyrinchus</name>
    <dbReference type="NCBI Taxonomy" id="40147"/>
    <lineage>
        <taxon>Eukaryota</taxon>
        <taxon>Metazoa</taxon>
        <taxon>Chordata</taxon>
        <taxon>Craniata</taxon>
        <taxon>Vertebrata</taxon>
        <taxon>Euteleostomi</taxon>
        <taxon>Actinopterygii</taxon>
        <taxon>Chondrostei</taxon>
        <taxon>Acipenseriformes</taxon>
        <taxon>Acipenseridae</taxon>
        <taxon>Acipenser</taxon>
    </lineage>
</organism>
<protein>
    <recommendedName>
        <fullName evidence="3">Tantalus-like domain-containing protein</fullName>
    </recommendedName>
</protein>
<feature type="compositionally biased region" description="Polar residues" evidence="2">
    <location>
        <begin position="1045"/>
        <end position="1058"/>
    </location>
</feature>
<dbReference type="PANTHER" id="PTHR14522:SF0">
    <property type="entry name" value="PROTEIN PRR14L"/>
    <property type="match status" value="1"/>
</dbReference>
<evidence type="ECO:0000256" key="2">
    <source>
        <dbReference type="SAM" id="MobiDB-lite"/>
    </source>
</evidence>
<feature type="compositionally biased region" description="Basic and acidic residues" evidence="2">
    <location>
        <begin position="889"/>
        <end position="920"/>
    </location>
</feature>
<evidence type="ECO:0000313" key="5">
    <source>
        <dbReference type="Proteomes" id="UP001230051"/>
    </source>
</evidence>